<evidence type="ECO:0000313" key="6">
    <source>
        <dbReference type="EMBL" id="HIQ62692.1"/>
    </source>
</evidence>
<dbReference type="CDD" id="cd07709">
    <property type="entry name" value="flavodiiron_proteins_MBL-fold"/>
    <property type="match status" value="1"/>
</dbReference>
<dbReference type="Gene3D" id="3.60.15.10">
    <property type="entry name" value="Ribonuclease Z/Hydroxyacylglutathione hydrolase-like"/>
    <property type="match status" value="1"/>
</dbReference>
<dbReference type="SUPFAM" id="SSF56281">
    <property type="entry name" value="Metallo-hydrolase/oxidoreductase"/>
    <property type="match status" value="1"/>
</dbReference>
<dbReference type="InterPro" id="IPR036866">
    <property type="entry name" value="RibonucZ/Hydroxyglut_hydro"/>
</dbReference>
<sequence>MRTPDDIVYIGVDDHAIDLFEGQYAVPNGMAYNSYVVLDDRIAVLDTVDARFTQAWLDNLRAALNGRSPDYLIVQHMEPDHSAGIRAFAQAYPQAVVAASAKAFAMMKNYYGMDFSDRRSVLTDASTLSLGRHTLSFLTAPMVHWPEVVMTYDALSGTLFSADAFGKFGALDREEPWAGEARRYYIGIVGKYGAQVQALLRKAAPLDIRTICPLHGPVLTPPLDAYLRLYQTWSSYAPEEKGVVVAYTSVYGHTAEAASCLAEALRARGCTAEVYDLARCDMHEAVAAAFRYDRLALATTTYNADVFPFMRAYLEHLCARKFQRRTVALMENGSWAPTAAKAMCAMLAGCKQLTFVEPVVTLCPALNAQAREQIDALAEALAQGGEA</sequence>
<accession>A0A9D1CIH8</accession>
<dbReference type="InterPro" id="IPR051285">
    <property type="entry name" value="NADH_oxidoreductase_modular"/>
</dbReference>
<evidence type="ECO:0000256" key="1">
    <source>
        <dbReference type="ARBA" id="ARBA00001962"/>
    </source>
</evidence>
<name>A0A9D1CIH8_9FIRM</name>
<protein>
    <submittedName>
        <fullName evidence="6">FprA family A-type flavoprotein</fullName>
    </submittedName>
</protein>
<dbReference type="GO" id="GO:0010181">
    <property type="term" value="F:FMN binding"/>
    <property type="evidence" value="ECO:0007669"/>
    <property type="project" value="InterPro"/>
</dbReference>
<comment type="similarity">
    <text evidence="2">In the N-terminal section; belongs to the zinc metallo-hydrolase group 3 family.</text>
</comment>
<dbReference type="InterPro" id="IPR045761">
    <property type="entry name" value="ODP_dom"/>
</dbReference>
<dbReference type="Pfam" id="PF19583">
    <property type="entry name" value="ODP"/>
    <property type="match status" value="1"/>
</dbReference>
<evidence type="ECO:0000259" key="5">
    <source>
        <dbReference type="PROSITE" id="PS50902"/>
    </source>
</evidence>
<gene>
    <name evidence="6" type="ORF">IAA66_03780</name>
</gene>
<keyword evidence="3" id="KW-0813">Transport</keyword>
<proteinExistence type="inferred from homology"/>
<organism evidence="6 7">
    <name type="scientific">Candidatus Avichristensenella intestinipullorum</name>
    <dbReference type="NCBI Taxonomy" id="2840693"/>
    <lineage>
        <taxon>Bacteria</taxon>
        <taxon>Bacillati</taxon>
        <taxon>Bacillota</taxon>
        <taxon>Clostridia</taxon>
        <taxon>Candidatus Avichristensenella</taxon>
    </lineage>
</organism>
<evidence type="ECO:0000313" key="7">
    <source>
        <dbReference type="Proteomes" id="UP000886819"/>
    </source>
</evidence>
<dbReference type="SMART" id="SM00849">
    <property type="entry name" value="Lactamase_B"/>
    <property type="match status" value="1"/>
</dbReference>
<comment type="caution">
    <text evidence="6">The sequence shown here is derived from an EMBL/GenBank/DDBJ whole genome shotgun (WGS) entry which is preliminary data.</text>
</comment>
<comment type="cofactor">
    <cofactor evidence="1">
        <name>Fe cation</name>
        <dbReference type="ChEBI" id="CHEBI:24875"/>
    </cofactor>
</comment>
<keyword evidence="4" id="KW-0249">Electron transport</keyword>
<dbReference type="InterPro" id="IPR029039">
    <property type="entry name" value="Flavoprotein-like_sf"/>
</dbReference>
<dbReference type="GO" id="GO:0016651">
    <property type="term" value="F:oxidoreductase activity, acting on NAD(P)H"/>
    <property type="evidence" value="ECO:0007669"/>
    <property type="project" value="UniProtKB-ARBA"/>
</dbReference>
<dbReference type="Proteomes" id="UP000886819">
    <property type="component" value="Unassembled WGS sequence"/>
</dbReference>
<dbReference type="InterPro" id="IPR001279">
    <property type="entry name" value="Metallo-B-lactamas"/>
</dbReference>
<dbReference type="AlphaFoldDB" id="A0A9D1CIH8"/>
<reference evidence="6" key="1">
    <citation type="submission" date="2020-10" db="EMBL/GenBank/DDBJ databases">
        <authorList>
            <person name="Gilroy R."/>
        </authorList>
    </citation>
    <scope>NUCLEOTIDE SEQUENCE</scope>
    <source>
        <strain evidence="6">ChiHile30-977</strain>
    </source>
</reference>
<evidence type="ECO:0000256" key="2">
    <source>
        <dbReference type="ARBA" id="ARBA00007121"/>
    </source>
</evidence>
<dbReference type="Pfam" id="PF00258">
    <property type="entry name" value="Flavodoxin_1"/>
    <property type="match status" value="1"/>
</dbReference>
<dbReference type="PANTHER" id="PTHR32145">
    <property type="entry name" value="DIFLAVIN FLAVOPROTEIN A 2-RELATED"/>
    <property type="match status" value="1"/>
</dbReference>
<dbReference type="SUPFAM" id="SSF52218">
    <property type="entry name" value="Flavoproteins"/>
    <property type="match status" value="1"/>
</dbReference>
<dbReference type="EMBL" id="DVFI01000054">
    <property type="protein sequence ID" value="HIQ62692.1"/>
    <property type="molecule type" value="Genomic_DNA"/>
</dbReference>
<dbReference type="PROSITE" id="PS50902">
    <property type="entry name" value="FLAVODOXIN_LIKE"/>
    <property type="match status" value="1"/>
</dbReference>
<evidence type="ECO:0000256" key="4">
    <source>
        <dbReference type="ARBA" id="ARBA00022982"/>
    </source>
</evidence>
<dbReference type="PANTHER" id="PTHR32145:SF20">
    <property type="entry name" value="FLAVOPROTEIN"/>
    <property type="match status" value="1"/>
</dbReference>
<reference evidence="6" key="2">
    <citation type="journal article" date="2021" name="PeerJ">
        <title>Extensive microbial diversity within the chicken gut microbiome revealed by metagenomics and culture.</title>
        <authorList>
            <person name="Gilroy R."/>
            <person name="Ravi A."/>
            <person name="Getino M."/>
            <person name="Pursley I."/>
            <person name="Horton D.L."/>
            <person name="Alikhan N.F."/>
            <person name="Baker D."/>
            <person name="Gharbi K."/>
            <person name="Hall N."/>
            <person name="Watson M."/>
            <person name="Adriaenssens E.M."/>
            <person name="Foster-Nyarko E."/>
            <person name="Jarju S."/>
            <person name="Secka A."/>
            <person name="Antonio M."/>
            <person name="Oren A."/>
            <person name="Chaudhuri R.R."/>
            <person name="La Ragione R."/>
            <person name="Hildebrand F."/>
            <person name="Pallen M.J."/>
        </authorList>
    </citation>
    <scope>NUCLEOTIDE SEQUENCE</scope>
    <source>
        <strain evidence="6">ChiHile30-977</strain>
    </source>
</reference>
<feature type="domain" description="Flavodoxin-like" evidence="5">
    <location>
        <begin position="243"/>
        <end position="387"/>
    </location>
</feature>
<dbReference type="InterPro" id="IPR008254">
    <property type="entry name" value="Flavodoxin/NO_synth"/>
</dbReference>
<evidence type="ECO:0000256" key="3">
    <source>
        <dbReference type="ARBA" id="ARBA00022448"/>
    </source>
</evidence>
<dbReference type="Gene3D" id="3.40.50.360">
    <property type="match status" value="1"/>
</dbReference>